<accession>A0AAD8P177</accession>
<dbReference type="Proteomes" id="UP001229421">
    <property type="component" value="Unassembled WGS sequence"/>
</dbReference>
<dbReference type="AlphaFoldDB" id="A0AAD8P177"/>
<evidence type="ECO:0000313" key="3">
    <source>
        <dbReference type="EMBL" id="KAK1428344.1"/>
    </source>
</evidence>
<name>A0AAD8P177_TARER</name>
<feature type="region of interest" description="Disordered" evidence="1">
    <location>
        <begin position="61"/>
        <end position="86"/>
    </location>
</feature>
<keyword evidence="2" id="KW-0732">Signal</keyword>
<evidence type="ECO:0000256" key="1">
    <source>
        <dbReference type="SAM" id="MobiDB-lite"/>
    </source>
</evidence>
<protein>
    <recommendedName>
        <fullName evidence="5">Secreted protein</fullName>
    </recommendedName>
</protein>
<evidence type="ECO:0008006" key="5">
    <source>
        <dbReference type="Google" id="ProtNLM"/>
    </source>
</evidence>
<feature type="signal peptide" evidence="2">
    <location>
        <begin position="1"/>
        <end position="21"/>
    </location>
</feature>
<evidence type="ECO:0000313" key="4">
    <source>
        <dbReference type="Proteomes" id="UP001229421"/>
    </source>
</evidence>
<feature type="chain" id="PRO_5041920480" description="Secreted protein" evidence="2">
    <location>
        <begin position="22"/>
        <end position="86"/>
    </location>
</feature>
<evidence type="ECO:0000256" key="2">
    <source>
        <dbReference type="SAM" id="SignalP"/>
    </source>
</evidence>
<reference evidence="3" key="1">
    <citation type="journal article" date="2023" name="bioRxiv">
        <title>Improved chromosome-level genome assembly for marigold (Tagetes erecta).</title>
        <authorList>
            <person name="Jiang F."/>
            <person name="Yuan L."/>
            <person name="Wang S."/>
            <person name="Wang H."/>
            <person name="Xu D."/>
            <person name="Wang A."/>
            <person name="Fan W."/>
        </authorList>
    </citation>
    <scope>NUCLEOTIDE SEQUENCE</scope>
    <source>
        <strain evidence="3">WSJ</strain>
        <tissue evidence="3">Leaf</tissue>
    </source>
</reference>
<proteinExistence type="predicted"/>
<gene>
    <name evidence="3" type="ORF">QVD17_17177</name>
</gene>
<sequence>MFSKICLLLFAILLMTSEITARELSSNHESKYVDDAREYYTGIVGVVGFINRRLKQNPDLPPTYDDPCCGAQNTTKQADNEAQTHN</sequence>
<keyword evidence="4" id="KW-1185">Reference proteome</keyword>
<comment type="caution">
    <text evidence="3">The sequence shown here is derived from an EMBL/GenBank/DDBJ whole genome shotgun (WGS) entry which is preliminary data.</text>
</comment>
<organism evidence="3 4">
    <name type="scientific">Tagetes erecta</name>
    <name type="common">African marigold</name>
    <dbReference type="NCBI Taxonomy" id="13708"/>
    <lineage>
        <taxon>Eukaryota</taxon>
        <taxon>Viridiplantae</taxon>
        <taxon>Streptophyta</taxon>
        <taxon>Embryophyta</taxon>
        <taxon>Tracheophyta</taxon>
        <taxon>Spermatophyta</taxon>
        <taxon>Magnoliopsida</taxon>
        <taxon>eudicotyledons</taxon>
        <taxon>Gunneridae</taxon>
        <taxon>Pentapetalae</taxon>
        <taxon>asterids</taxon>
        <taxon>campanulids</taxon>
        <taxon>Asterales</taxon>
        <taxon>Asteraceae</taxon>
        <taxon>Asteroideae</taxon>
        <taxon>Heliantheae alliance</taxon>
        <taxon>Tageteae</taxon>
        <taxon>Tagetes</taxon>
    </lineage>
</organism>
<dbReference type="EMBL" id="JAUHHV010000004">
    <property type="protein sequence ID" value="KAK1428344.1"/>
    <property type="molecule type" value="Genomic_DNA"/>
</dbReference>